<reference evidence="5" key="1">
    <citation type="submission" date="2022-06" db="EMBL/GenBank/DDBJ databases">
        <title>Diverse halophilic archaea isolated from saline environments.</title>
        <authorList>
            <person name="Cui H.-L."/>
        </authorList>
    </citation>
    <scope>NUCLEOTIDE SEQUENCE</scope>
    <source>
        <strain evidence="5">WLHS1</strain>
    </source>
</reference>
<accession>A0A9E7N875</accession>
<evidence type="ECO:0000313" key="5">
    <source>
        <dbReference type="EMBL" id="UTF53534.1"/>
    </source>
</evidence>
<dbReference type="EMBL" id="CP100355">
    <property type="protein sequence ID" value="UTF53534.1"/>
    <property type="molecule type" value="Genomic_DNA"/>
</dbReference>
<dbReference type="AlphaFoldDB" id="A0A9E7N875"/>
<dbReference type="Pfam" id="PF04967">
    <property type="entry name" value="HTH_10"/>
    <property type="match status" value="1"/>
</dbReference>
<dbReference type="SUPFAM" id="SSF88659">
    <property type="entry name" value="Sigma3 and sigma4 domains of RNA polymerase sigma factors"/>
    <property type="match status" value="1"/>
</dbReference>
<evidence type="ECO:0000256" key="2">
    <source>
        <dbReference type="ARBA" id="ARBA00023163"/>
    </source>
</evidence>
<dbReference type="GeneID" id="73291875"/>
<keyword evidence="1" id="KW-0805">Transcription regulation</keyword>
<evidence type="ECO:0000256" key="1">
    <source>
        <dbReference type="ARBA" id="ARBA00023015"/>
    </source>
</evidence>
<evidence type="ECO:0000313" key="6">
    <source>
        <dbReference type="Proteomes" id="UP001056855"/>
    </source>
</evidence>
<name>A0A9E7N875_9EURY</name>
<keyword evidence="2" id="KW-0804">Transcription</keyword>
<dbReference type="PANTHER" id="PTHR34236:SF1">
    <property type="entry name" value="DIMETHYL SULFOXIDE REDUCTASE TRANSCRIPTIONAL ACTIVATOR"/>
    <property type="match status" value="1"/>
</dbReference>
<protein>
    <submittedName>
        <fullName evidence="5">Helix-turn-helix domain-containing protein</fullName>
    </submittedName>
</protein>
<dbReference type="InterPro" id="IPR007050">
    <property type="entry name" value="HTH_bacterioopsin"/>
</dbReference>
<dbReference type="Proteomes" id="UP001056855">
    <property type="component" value="Chromosome"/>
</dbReference>
<dbReference type="KEGG" id="sawl:NGM29_17475"/>
<feature type="domain" description="Bacterioopsin transcriptional activator GAF and HTH associated" evidence="4">
    <location>
        <begin position="3"/>
        <end position="154"/>
    </location>
</feature>
<evidence type="ECO:0000259" key="4">
    <source>
        <dbReference type="Pfam" id="PF15915"/>
    </source>
</evidence>
<sequence>MSVTLEFTVENDQFTLGQVLSGPPSMRIELERIVPTGTSAMPFLWVSGEDYASFEEKVVSHRFVEDIIAIDRVENAVLYRVTWHDDHTDLIRGITDAQGTVLQAFSNGGWEFHVRFPDHDKLSQFHNYTTDSGISIHINRTYTVTERTESVHQFGLSDEQREALVLGLRRGYFDTPSEASLDELANELGISQQAVSNRVRRGTKQVLSEILLSTAADFD</sequence>
<proteinExistence type="predicted"/>
<dbReference type="Pfam" id="PF15915">
    <property type="entry name" value="BAT"/>
    <property type="match status" value="1"/>
</dbReference>
<feature type="domain" description="HTH bat-type" evidence="3">
    <location>
        <begin position="156"/>
        <end position="207"/>
    </location>
</feature>
<dbReference type="InterPro" id="IPR031803">
    <property type="entry name" value="BAT_GAF/HTH-assoc"/>
</dbReference>
<gene>
    <name evidence="5" type="ORF">NGM29_17475</name>
</gene>
<dbReference type="PANTHER" id="PTHR34236">
    <property type="entry name" value="DIMETHYL SULFOXIDE REDUCTASE TRANSCRIPTIONAL ACTIVATOR"/>
    <property type="match status" value="1"/>
</dbReference>
<dbReference type="Gene3D" id="1.10.10.10">
    <property type="entry name" value="Winged helix-like DNA-binding domain superfamily/Winged helix DNA-binding domain"/>
    <property type="match status" value="1"/>
</dbReference>
<evidence type="ECO:0000259" key="3">
    <source>
        <dbReference type="Pfam" id="PF04967"/>
    </source>
</evidence>
<dbReference type="InterPro" id="IPR013324">
    <property type="entry name" value="RNA_pol_sigma_r3/r4-like"/>
</dbReference>
<keyword evidence="6" id="KW-1185">Reference proteome</keyword>
<organism evidence="5 6">
    <name type="scientific">Natronosalvus rutilus</name>
    <dbReference type="NCBI Taxonomy" id="2953753"/>
    <lineage>
        <taxon>Archaea</taxon>
        <taxon>Methanobacteriati</taxon>
        <taxon>Methanobacteriota</taxon>
        <taxon>Stenosarchaea group</taxon>
        <taxon>Halobacteria</taxon>
        <taxon>Halobacteriales</taxon>
        <taxon>Natrialbaceae</taxon>
        <taxon>Natronosalvus</taxon>
    </lineage>
</organism>
<dbReference type="InterPro" id="IPR036388">
    <property type="entry name" value="WH-like_DNA-bd_sf"/>
</dbReference>
<dbReference type="RefSeq" id="WP_254158060.1">
    <property type="nucleotide sequence ID" value="NZ_CP100355.1"/>
</dbReference>